<keyword evidence="3" id="KW-1185">Reference proteome</keyword>
<sequence length="141" mass="16200">MMEKEIKTPSLAHRNFMRINLLSSLLIVAFDVALTVYGWGCDRIRWGYLVIYSLIICLSYFLGGVIAWKSFTEKRWRSMVGRQLFVGNALVLVFCLTVTGFSVSMLCITFILTYFVLGGLFSALVLSLCYFVFRKSYNDRN</sequence>
<dbReference type="Proteomes" id="UP000003167">
    <property type="component" value="Unassembled WGS sequence"/>
</dbReference>
<dbReference type="AlphaFoldDB" id="H1HL55"/>
<evidence type="ECO:0000256" key="1">
    <source>
        <dbReference type="SAM" id="Phobius"/>
    </source>
</evidence>
<keyword evidence="1" id="KW-0812">Transmembrane</keyword>
<dbReference type="STRING" id="999422.HMPREF9944_00899"/>
<dbReference type="HOGENOM" id="CLU_1823597_0_0_10"/>
<keyword evidence="1" id="KW-0472">Membrane</keyword>
<reference evidence="2 3" key="1">
    <citation type="submission" date="2011-12" db="EMBL/GenBank/DDBJ databases">
        <title>The Genome Sequence of Prevotella maculosa OT 289.</title>
        <authorList>
            <consortium name="The Broad Institute Genome Sequencing Platform"/>
            <person name="Earl A."/>
            <person name="Ward D."/>
            <person name="Feldgarden M."/>
            <person name="Gevers D."/>
            <person name="Izard J."/>
            <person name="Blanton J.M."/>
            <person name="Mathney J."/>
            <person name="Tanner A.C."/>
            <person name="Dewhirst F.E."/>
            <person name="Young S.K."/>
            <person name="Zeng Q."/>
            <person name="Gargeya S."/>
            <person name="Fitzgerald M."/>
            <person name="Haas B."/>
            <person name="Abouelleil A."/>
            <person name="Alvarado L."/>
            <person name="Arachchi H.M."/>
            <person name="Berlin A."/>
            <person name="Chapman S.B."/>
            <person name="Gearin G."/>
            <person name="Goldberg J."/>
            <person name="Griggs A."/>
            <person name="Gujja S."/>
            <person name="Hansen M."/>
            <person name="Heiman D."/>
            <person name="Howarth C."/>
            <person name="Larimer J."/>
            <person name="Lui A."/>
            <person name="MacDonald P.J.P."/>
            <person name="McCowen C."/>
            <person name="Montmayeur A."/>
            <person name="Murphy C."/>
            <person name="Neiman D."/>
            <person name="Pearson M."/>
            <person name="Priest M."/>
            <person name="Roberts A."/>
            <person name="Saif S."/>
            <person name="Shea T."/>
            <person name="Sisk P."/>
            <person name="Stolte C."/>
            <person name="Sykes S."/>
            <person name="Wortman J."/>
            <person name="Nusbaum C."/>
            <person name="Birren B."/>
        </authorList>
    </citation>
    <scope>NUCLEOTIDE SEQUENCE [LARGE SCALE GENOMIC DNA]</scope>
    <source>
        <strain evidence="2 3">OT 289</strain>
    </source>
</reference>
<feature type="transmembrane region" description="Helical" evidence="1">
    <location>
        <begin position="46"/>
        <end position="68"/>
    </location>
</feature>
<feature type="transmembrane region" description="Helical" evidence="1">
    <location>
        <begin position="108"/>
        <end position="133"/>
    </location>
</feature>
<evidence type="ECO:0000313" key="3">
    <source>
        <dbReference type="Proteomes" id="UP000003167"/>
    </source>
</evidence>
<evidence type="ECO:0000313" key="2">
    <source>
        <dbReference type="EMBL" id="EHO72519.1"/>
    </source>
</evidence>
<feature type="transmembrane region" description="Helical" evidence="1">
    <location>
        <begin position="80"/>
        <end position="102"/>
    </location>
</feature>
<keyword evidence="1" id="KW-1133">Transmembrane helix</keyword>
<comment type="caution">
    <text evidence="2">The sequence shown here is derived from an EMBL/GenBank/DDBJ whole genome shotgun (WGS) entry which is preliminary data.</text>
</comment>
<organism evidence="2 3">
    <name type="scientific">Segatella maculosa OT 289</name>
    <dbReference type="NCBI Taxonomy" id="999422"/>
    <lineage>
        <taxon>Bacteria</taxon>
        <taxon>Pseudomonadati</taxon>
        <taxon>Bacteroidota</taxon>
        <taxon>Bacteroidia</taxon>
        <taxon>Bacteroidales</taxon>
        <taxon>Prevotellaceae</taxon>
        <taxon>Segatella</taxon>
    </lineage>
</organism>
<name>H1HL55_9BACT</name>
<feature type="transmembrane region" description="Helical" evidence="1">
    <location>
        <begin position="21"/>
        <end position="40"/>
    </location>
</feature>
<proteinExistence type="predicted"/>
<gene>
    <name evidence="2" type="ORF">HMPREF9944_00899</name>
</gene>
<dbReference type="EMBL" id="AGEK01000017">
    <property type="protein sequence ID" value="EHO72519.1"/>
    <property type="molecule type" value="Genomic_DNA"/>
</dbReference>
<protein>
    <submittedName>
        <fullName evidence="2">Uncharacterized protein</fullName>
    </submittedName>
</protein>
<accession>H1HL55</accession>